<dbReference type="Pfam" id="PF08388">
    <property type="entry name" value="GIIM"/>
    <property type="match status" value="1"/>
</dbReference>
<dbReference type="NCBIfam" id="TIGR04416">
    <property type="entry name" value="group_II_RT_mat"/>
    <property type="match status" value="1"/>
</dbReference>
<accession>A0ABU3I7I7</accession>
<evidence type="ECO:0000256" key="4">
    <source>
        <dbReference type="ARBA" id="ARBA00022723"/>
    </source>
</evidence>
<evidence type="ECO:0000256" key="1">
    <source>
        <dbReference type="ARBA" id="ARBA00012493"/>
    </source>
</evidence>
<keyword evidence="6 12" id="KW-0695">RNA-directed DNA polymerase</keyword>
<keyword evidence="3 12" id="KW-0548">Nucleotidyltransferase</keyword>
<feature type="domain" description="Reverse transcriptase" evidence="11">
    <location>
        <begin position="42"/>
        <end position="268"/>
    </location>
</feature>
<evidence type="ECO:0000256" key="9">
    <source>
        <dbReference type="ARBA" id="ARBA00034120"/>
    </source>
</evidence>
<dbReference type="InterPro" id="IPR000477">
    <property type="entry name" value="RT_dom"/>
</dbReference>
<dbReference type="SUPFAM" id="SSF56672">
    <property type="entry name" value="DNA/RNA polymerases"/>
    <property type="match status" value="1"/>
</dbReference>
<keyword evidence="5" id="KW-0460">Magnesium</keyword>
<comment type="catalytic activity">
    <reaction evidence="10">
        <text>DNA(n) + a 2'-deoxyribonucleoside 5'-triphosphate = DNA(n+1) + diphosphate</text>
        <dbReference type="Rhea" id="RHEA:22508"/>
        <dbReference type="Rhea" id="RHEA-COMP:17339"/>
        <dbReference type="Rhea" id="RHEA-COMP:17340"/>
        <dbReference type="ChEBI" id="CHEBI:33019"/>
        <dbReference type="ChEBI" id="CHEBI:61560"/>
        <dbReference type="ChEBI" id="CHEBI:173112"/>
        <dbReference type="EC" id="2.7.7.49"/>
    </reaction>
</comment>
<gene>
    <name evidence="12" type="primary">ltrA</name>
    <name evidence="12" type="ORF">ROS62_30305</name>
</gene>
<dbReference type="InterPro" id="IPR000123">
    <property type="entry name" value="Reverse_transcriptase_msDNA"/>
</dbReference>
<keyword evidence="2 12" id="KW-0808">Transferase</keyword>
<comment type="similarity">
    <text evidence="9">Belongs to the bacterial reverse transcriptase family.</text>
</comment>
<dbReference type="Gene3D" id="3.30.70.270">
    <property type="match status" value="1"/>
</dbReference>
<dbReference type="PANTHER" id="PTHR34047:SF8">
    <property type="entry name" value="PROTEIN YKFC"/>
    <property type="match status" value="1"/>
</dbReference>
<dbReference type="InterPro" id="IPR051083">
    <property type="entry name" value="GrpII_Intron_Splice-Mob/Def"/>
</dbReference>
<dbReference type="GO" id="GO:0003964">
    <property type="term" value="F:RNA-directed DNA polymerase activity"/>
    <property type="evidence" value="ECO:0007669"/>
    <property type="project" value="UniProtKB-KW"/>
</dbReference>
<dbReference type="InterPro" id="IPR030931">
    <property type="entry name" value="Group_II_RT_mat"/>
</dbReference>
<evidence type="ECO:0000256" key="10">
    <source>
        <dbReference type="ARBA" id="ARBA00048173"/>
    </source>
</evidence>
<evidence type="ECO:0000313" key="12">
    <source>
        <dbReference type="EMBL" id="MDT3728923.1"/>
    </source>
</evidence>
<keyword evidence="4" id="KW-0479">Metal-binding</keyword>
<dbReference type="CDD" id="cd01651">
    <property type="entry name" value="RT_G2_intron"/>
    <property type="match status" value="1"/>
</dbReference>
<dbReference type="EMBL" id="JAVSGH010000095">
    <property type="protein sequence ID" value="MDT3728923.1"/>
    <property type="molecule type" value="Genomic_DNA"/>
</dbReference>
<keyword evidence="7" id="KW-0051">Antiviral defense</keyword>
<evidence type="ECO:0000256" key="6">
    <source>
        <dbReference type="ARBA" id="ARBA00022918"/>
    </source>
</evidence>
<name>A0ABU3I7I7_9ACTN</name>
<keyword evidence="13" id="KW-1185">Reference proteome</keyword>
<dbReference type="InterPro" id="IPR043502">
    <property type="entry name" value="DNA/RNA_pol_sf"/>
</dbReference>
<protein>
    <recommendedName>
        <fullName evidence="1">RNA-directed DNA polymerase</fullName>
        <ecNumber evidence="1">2.7.7.49</ecNumber>
    </recommendedName>
</protein>
<comment type="function">
    <text evidence="8">Poorly processive, error-prone DNA polymerase involved in untargeted mutagenesis. Copies undamaged DNA at stalled replication forks, which arise in vivo from mismatched or misaligned primer ends. These misaligned primers can be extended by PolIV. Exhibits no 3'-5' exonuclease (proofreading) activity. May be involved in translesional synthesis, in conjunction with the beta clamp from PolIII.</text>
</comment>
<evidence type="ECO:0000313" key="13">
    <source>
        <dbReference type="Proteomes" id="UP001181313"/>
    </source>
</evidence>
<evidence type="ECO:0000259" key="11">
    <source>
        <dbReference type="PROSITE" id="PS50878"/>
    </source>
</evidence>
<evidence type="ECO:0000256" key="3">
    <source>
        <dbReference type="ARBA" id="ARBA00022695"/>
    </source>
</evidence>
<dbReference type="PANTHER" id="PTHR34047">
    <property type="entry name" value="NUCLEAR INTRON MATURASE 1, MITOCHONDRIAL-RELATED"/>
    <property type="match status" value="1"/>
</dbReference>
<reference evidence="12" key="1">
    <citation type="submission" date="2024-05" db="EMBL/GenBank/DDBJ databases">
        <title>30 novel species of actinomycetes from the DSMZ collection.</title>
        <authorList>
            <person name="Nouioui I."/>
        </authorList>
    </citation>
    <scope>NUCLEOTIDE SEQUENCE</scope>
    <source>
        <strain evidence="12">DSM 41972</strain>
    </source>
</reference>
<evidence type="ECO:0000256" key="7">
    <source>
        <dbReference type="ARBA" id="ARBA00023118"/>
    </source>
</evidence>
<dbReference type="Pfam" id="PF00078">
    <property type="entry name" value="RVT_1"/>
    <property type="match status" value="1"/>
</dbReference>
<sequence length="386" mass="44055">MLSRENLLAALNRVEVNRGVPGVDGMTTAELRPWIAVHWPGVRAELDAGIYRPAPVRQVIIPKPGGGERMLGVPRVLDRLIRQAVAQVLIPIFDPEFSGSSFGFRPGRSAHQAVCVARRAIEDGNRWVVDVDLDRFFGRVQHDVLMARVARKVTDRRVLELIRRYLEAGIMVDGVKQPSAEGTPQGSPLSPVLSNIMLDDLDRELFRRGHRFVRYADDLRIFVRSGRAAHRVLASVTAVVEQRLKLKVNREKSKVVRASAATLLGFGFYSTRSGVKIRVDPKALARWKDRIRELTSRRWSIAMDERIAKINRFMAGWMGYFQLSDASRPFRDLEEWLRRRMRQIRWKEWKRFAVRRRNLLVLGIPERAAREWASSSNEVPPGCGVA</sequence>
<comment type="caution">
    <text evidence="12">The sequence shown here is derived from an EMBL/GenBank/DDBJ whole genome shotgun (WGS) entry which is preliminary data.</text>
</comment>
<evidence type="ECO:0000256" key="8">
    <source>
        <dbReference type="ARBA" id="ARBA00025589"/>
    </source>
</evidence>
<organism evidence="12 13">
    <name type="scientific">Streptomyces althioticus subsp. attaecolombicae</name>
    <dbReference type="NCBI Taxonomy" id="3075534"/>
    <lineage>
        <taxon>Bacteria</taxon>
        <taxon>Bacillati</taxon>
        <taxon>Actinomycetota</taxon>
        <taxon>Actinomycetes</taxon>
        <taxon>Kitasatosporales</taxon>
        <taxon>Streptomycetaceae</taxon>
        <taxon>Streptomyces</taxon>
        <taxon>Streptomyces althioticus group</taxon>
    </lineage>
</organism>
<evidence type="ECO:0000256" key="5">
    <source>
        <dbReference type="ARBA" id="ARBA00022842"/>
    </source>
</evidence>
<proteinExistence type="inferred from homology"/>
<evidence type="ECO:0000256" key="2">
    <source>
        <dbReference type="ARBA" id="ARBA00022679"/>
    </source>
</evidence>
<dbReference type="PRINTS" id="PR00866">
    <property type="entry name" value="RNADNAPOLMS"/>
</dbReference>
<dbReference type="InterPro" id="IPR013597">
    <property type="entry name" value="Mat_intron_G2"/>
</dbReference>
<dbReference type="RefSeq" id="WP_337675412.1">
    <property type="nucleotide sequence ID" value="NZ_JAVSGH010000095.1"/>
</dbReference>
<dbReference type="Proteomes" id="UP001181313">
    <property type="component" value="Unassembled WGS sequence"/>
</dbReference>
<dbReference type="InterPro" id="IPR043128">
    <property type="entry name" value="Rev_trsase/Diguanyl_cyclase"/>
</dbReference>
<dbReference type="EC" id="2.7.7.49" evidence="1"/>
<dbReference type="PROSITE" id="PS50878">
    <property type="entry name" value="RT_POL"/>
    <property type="match status" value="1"/>
</dbReference>